<gene>
    <name evidence="2" type="ORF">FAM09_23565</name>
</gene>
<comment type="caution">
    <text evidence="2">The sequence shown here is derived from an EMBL/GenBank/DDBJ whole genome shotgun (WGS) entry which is preliminary data.</text>
</comment>
<dbReference type="InterPro" id="IPR031709">
    <property type="entry name" value="PutAbiC"/>
</dbReference>
<dbReference type="Proteomes" id="UP000306918">
    <property type="component" value="Unassembled WGS sequence"/>
</dbReference>
<dbReference type="AlphaFoldDB" id="A0A4S8HK21"/>
<evidence type="ECO:0000313" key="3">
    <source>
        <dbReference type="Proteomes" id="UP000306918"/>
    </source>
</evidence>
<organism evidence="2 3">
    <name type="scientific">Niastella caeni</name>
    <dbReference type="NCBI Taxonomy" id="2569763"/>
    <lineage>
        <taxon>Bacteria</taxon>
        <taxon>Pseudomonadati</taxon>
        <taxon>Bacteroidota</taxon>
        <taxon>Chitinophagia</taxon>
        <taxon>Chitinophagales</taxon>
        <taxon>Chitinophagaceae</taxon>
        <taxon>Niastella</taxon>
    </lineage>
</organism>
<dbReference type="EMBL" id="STFF01000007">
    <property type="protein sequence ID" value="THU34971.1"/>
    <property type="molecule type" value="Genomic_DNA"/>
</dbReference>
<name>A0A4S8HK21_9BACT</name>
<reference evidence="2 3" key="1">
    <citation type="submission" date="2019-04" db="EMBL/GenBank/DDBJ databases">
        <title>Niastella caeni sp. nov., isolated from activated sludge.</title>
        <authorList>
            <person name="Sheng M."/>
        </authorList>
    </citation>
    <scope>NUCLEOTIDE SEQUENCE [LARGE SCALE GENOMIC DNA]</scope>
    <source>
        <strain evidence="2 3">HX-2-15</strain>
    </source>
</reference>
<dbReference type="OrthoDB" id="6678638at2"/>
<dbReference type="RefSeq" id="WP_136579614.1">
    <property type="nucleotide sequence ID" value="NZ_STFF01000007.1"/>
</dbReference>
<proteinExistence type="predicted"/>
<evidence type="ECO:0008006" key="4">
    <source>
        <dbReference type="Google" id="ProtNLM"/>
    </source>
</evidence>
<keyword evidence="3" id="KW-1185">Reference proteome</keyword>
<keyword evidence="1" id="KW-0472">Membrane</keyword>
<feature type="transmembrane region" description="Helical" evidence="1">
    <location>
        <begin position="12"/>
        <end position="37"/>
    </location>
</feature>
<sequence length="362" mass="42762">MQDKKKDYQTNLTPLLITLLILAGSLFVFAPFAPHLFTNPALLKYVDFRNTGQIGDTLGGLMSPFINLAAVIVTGLAFYMQYRANTLQVQIFTDQIKQTERQFRKEHLYKETQNKVQQFESQFFEMLRLHKENVDELNIISVVNGKQVTKRQAFVTMADEFKIFLSYINYDHLPFIHEYKHALDIFFWGWNKEYIDIDTLSSSWNRIIDGPNEDNHLFPIDFREYKGYSSSLGHYFRHLFLMVKFVAYSNAITDYDGKMKYLKILRAQLSNHEQIMLFYNWLSEGYGGAWENEENKFFTEYKIIHNLWVGELFQNQYIVDAVNGLIDKYNRNPKETPLFEFQGNDFNLKMKNIESKSLSNLF</sequence>
<dbReference type="Pfam" id="PF16872">
    <property type="entry name" value="putAbiC"/>
    <property type="match status" value="1"/>
</dbReference>
<protein>
    <recommendedName>
        <fullName evidence="4">Phage abortive infection protein</fullName>
    </recommendedName>
</protein>
<evidence type="ECO:0000256" key="1">
    <source>
        <dbReference type="SAM" id="Phobius"/>
    </source>
</evidence>
<feature type="transmembrane region" description="Helical" evidence="1">
    <location>
        <begin position="57"/>
        <end position="79"/>
    </location>
</feature>
<evidence type="ECO:0000313" key="2">
    <source>
        <dbReference type="EMBL" id="THU34971.1"/>
    </source>
</evidence>
<keyword evidence="1" id="KW-1133">Transmembrane helix</keyword>
<accession>A0A4S8HK21</accession>
<keyword evidence="1" id="KW-0812">Transmembrane</keyword>